<evidence type="ECO:0000256" key="1">
    <source>
        <dbReference type="SAM" id="MobiDB-lite"/>
    </source>
</evidence>
<feature type="compositionally biased region" description="Basic and acidic residues" evidence="1">
    <location>
        <begin position="15"/>
        <end position="31"/>
    </location>
</feature>
<dbReference type="EMBL" id="JACGWK010001732">
    <property type="protein sequence ID" value="KAL0283353.1"/>
    <property type="molecule type" value="Genomic_DNA"/>
</dbReference>
<reference evidence="2" key="1">
    <citation type="submission" date="2020-06" db="EMBL/GenBank/DDBJ databases">
        <authorList>
            <person name="Li T."/>
            <person name="Hu X."/>
            <person name="Zhang T."/>
            <person name="Song X."/>
            <person name="Zhang H."/>
            <person name="Dai N."/>
            <person name="Sheng W."/>
            <person name="Hou X."/>
            <person name="Wei L."/>
        </authorList>
    </citation>
    <scope>NUCLEOTIDE SEQUENCE</scope>
    <source>
        <strain evidence="2">G01</strain>
        <tissue evidence="2">Leaf</tissue>
    </source>
</reference>
<dbReference type="AlphaFoldDB" id="A0AAW2IP73"/>
<comment type="caution">
    <text evidence="2">The sequence shown here is derived from an EMBL/GenBank/DDBJ whole genome shotgun (WGS) entry which is preliminary data.</text>
</comment>
<evidence type="ECO:0000313" key="2">
    <source>
        <dbReference type="EMBL" id="KAL0283353.1"/>
    </source>
</evidence>
<feature type="region of interest" description="Disordered" evidence="1">
    <location>
        <begin position="1"/>
        <end position="41"/>
    </location>
</feature>
<sequence>MLHPVAPEHGAPKGISKEEKKGEAIFEKFDKPQSNGSSEYLVTPANKGRRMEVGHSHVFGIARINMTVLRGEGKVVD</sequence>
<name>A0AAW2IP73_9LAMI</name>
<protein>
    <submittedName>
        <fullName evidence="2">Uncharacterized protein</fullName>
    </submittedName>
</protein>
<reference evidence="2" key="2">
    <citation type="journal article" date="2024" name="Plant">
        <title>Genomic evolution and insights into agronomic trait innovations of Sesamum species.</title>
        <authorList>
            <person name="Miao H."/>
            <person name="Wang L."/>
            <person name="Qu L."/>
            <person name="Liu H."/>
            <person name="Sun Y."/>
            <person name="Le M."/>
            <person name="Wang Q."/>
            <person name="Wei S."/>
            <person name="Zheng Y."/>
            <person name="Lin W."/>
            <person name="Duan Y."/>
            <person name="Cao H."/>
            <person name="Xiong S."/>
            <person name="Wang X."/>
            <person name="Wei L."/>
            <person name="Li C."/>
            <person name="Ma Q."/>
            <person name="Ju M."/>
            <person name="Zhao R."/>
            <person name="Li G."/>
            <person name="Mu C."/>
            <person name="Tian Q."/>
            <person name="Mei H."/>
            <person name="Zhang T."/>
            <person name="Gao T."/>
            <person name="Zhang H."/>
        </authorList>
    </citation>
    <scope>NUCLEOTIDE SEQUENCE</scope>
    <source>
        <strain evidence="2">G01</strain>
    </source>
</reference>
<gene>
    <name evidence="2" type="ORF">Sangu_2894400</name>
</gene>
<proteinExistence type="predicted"/>
<organism evidence="2">
    <name type="scientific">Sesamum angustifolium</name>
    <dbReference type="NCBI Taxonomy" id="2727405"/>
    <lineage>
        <taxon>Eukaryota</taxon>
        <taxon>Viridiplantae</taxon>
        <taxon>Streptophyta</taxon>
        <taxon>Embryophyta</taxon>
        <taxon>Tracheophyta</taxon>
        <taxon>Spermatophyta</taxon>
        <taxon>Magnoliopsida</taxon>
        <taxon>eudicotyledons</taxon>
        <taxon>Gunneridae</taxon>
        <taxon>Pentapetalae</taxon>
        <taxon>asterids</taxon>
        <taxon>lamiids</taxon>
        <taxon>Lamiales</taxon>
        <taxon>Pedaliaceae</taxon>
        <taxon>Sesamum</taxon>
    </lineage>
</organism>
<accession>A0AAW2IP73</accession>